<evidence type="ECO:0000256" key="4">
    <source>
        <dbReference type="ARBA" id="ARBA00022989"/>
    </source>
</evidence>
<feature type="transmembrane region" description="Helical" evidence="6">
    <location>
        <begin position="443"/>
        <end position="462"/>
    </location>
</feature>
<keyword evidence="5 6" id="KW-0472">Membrane</keyword>
<comment type="caution">
    <text evidence="7">The sequence shown here is derived from an EMBL/GenBank/DDBJ whole genome shotgun (WGS) entry which is preliminary data.</text>
</comment>
<dbReference type="NCBIfam" id="NF037979">
    <property type="entry name" value="Na_transp"/>
    <property type="match status" value="1"/>
</dbReference>
<organism evidence="7 8">
    <name type="scientific">Candidatus Litorirhabdus singularis</name>
    <dbReference type="NCBI Taxonomy" id="2518993"/>
    <lineage>
        <taxon>Bacteria</taxon>
        <taxon>Pseudomonadati</taxon>
        <taxon>Pseudomonadota</taxon>
        <taxon>Gammaproteobacteria</taxon>
        <taxon>Cellvibrionales</taxon>
        <taxon>Halieaceae</taxon>
        <taxon>Candidatus Litorirhabdus</taxon>
    </lineage>
</organism>
<dbReference type="InterPro" id="IPR000175">
    <property type="entry name" value="Na/ntran_symport"/>
</dbReference>
<keyword evidence="3 6" id="KW-0812">Transmembrane</keyword>
<dbReference type="EMBL" id="SHNN01000006">
    <property type="protein sequence ID" value="MCX2983289.1"/>
    <property type="molecule type" value="Genomic_DNA"/>
</dbReference>
<evidence type="ECO:0000256" key="3">
    <source>
        <dbReference type="ARBA" id="ARBA00022692"/>
    </source>
</evidence>
<dbReference type="Pfam" id="PF00209">
    <property type="entry name" value="SNF"/>
    <property type="match status" value="2"/>
</dbReference>
<dbReference type="CDD" id="cd10336">
    <property type="entry name" value="SLC6sbd_Tyt1-Like"/>
    <property type="match status" value="1"/>
</dbReference>
<evidence type="ECO:0000313" key="7">
    <source>
        <dbReference type="EMBL" id="MCX2983289.1"/>
    </source>
</evidence>
<reference evidence="7" key="1">
    <citation type="submission" date="2019-02" db="EMBL/GenBank/DDBJ databases">
        <authorList>
            <person name="Li S.-H."/>
        </authorList>
    </citation>
    <scope>NUCLEOTIDE SEQUENCE</scope>
    <source>
        <strain evidence="7">IMCC14734</strain>
    </source>
</reference>
<protein>
    <submittedName>
        <fullName evidence="7">Sodium-dependent transporter</fullName>
    </submittedName>
</protein>
<dbReference type="PROSITE" id="PS50267">
    <property type="entry name" value="NA_NEUROTRAN_SYMP_3"/>
    <property type="match status" value="1"/>
</dbReference>
<name>A0ABT3TLT0_9GAMM</name>
<feature type="transmembrane region" description="Helical" evidence="6">
    <location>
        <begin position="269"/>
        <end position="292"/>
    </location>
</feature>
<feature type="transmembrane region" description="Helical" evidence="6">
    <location>
        <begin position="55"/>
        <end position="79"/>
    </location>
</feature>
<feature type="transmembrane region" description="Helical" evidence="6">
    <location>
        <begin position="234"/>
        <end position="257"/>
    </location>
</feature>
<feature type="transmembrane region" description="Helical" evidence="6">
    <location>
        <begin position="189"/>
        <end position="214"/>
    </location>
</feature>
<dbReference type="PRINTS" id="PR00176">
    <property type="entry name" value="NANEUSMPORT"/>
</dbReference>
<keyword evidence="4 6" id="KW-1133">Transmembrane helix</keyword>
<feature type="transmembrane region" description="Helical" evidence="6">
    <location>
        <begin position="322"/>
        <end position="341"/>
    </location>
</feature>
<proteinExistence type="predicted"/>
<evidence type="ECO:0000256" key="1">
    <source>
        <dbReference type="ARBA" id="ARBA00004141"/>
    </source>
</evidence>
<dbReference type="PANTHER" id="PTHR42948:SF1">
    <property type="entry name" value="TRANSPORTER"/>
    <property type="match status" value="1"/>
</dbReference>
<dbReference type="SUPFAM" id="SSF161070">
    <property type="entry name" value="SNF-like"/>
    <property type="match status" value="1"/>
</dbReference>
<dbReference type="InterPro" id="IPR037272">
    <property type="entry name" value="SNS_sf"/>
</dbReference>
<keyword evidence="2" id="KW-0813">Transport</keyword>
<dbReference type="Proteomes" id="UP001143362">
    <property type="component" value="Unassembled WGS sequence"/>
</dbReference>
<keyword evidence="8" id="KW-1185">Reference proteome</keyword>
<feature type="transmembrane region" description="Helical" evidence="6">
    <location>
        <begin position="400"/>
        <end position="422"/>
    </location>
</feature>
<feature type="transmembrane region" description="Helical" evidence="6">
    <location>
        <begin position="164"/>
        <end position="182"/>
    </location>
</feature>
<gene>
    <name evidence="7" type="ORF">EYC98_20695</name>
</gene>
<comment type="subcellular location">
    <subcellularLocation>
        <location evidence="1">Membrane</location>
        <topology evidence="1">Multi-pass membrane protein</topology>
    </subcellularLocation>
</comment>
<feature type="transmembrane region" description="Helical" evidence="6">
    <location>
        <begin position="20"/>
        <end position="43"/>
    </location>
</feature>
<evidence type="ECO:0000256" key="6">
    <source>
        <dbReference type="SAM" id="Phobius"/>
    </source>
</evidence>
<sequence length="465" mass="50354">MARIMPQNHPMSIALRAASGAWSSRTTFMLGLTTAAVGLGNLWRFSYLVGENGGALFLLVYLATLFMVAVPVMIAEVVIGSHGRANPVSSVLAACERAKLPRVWSVMGWLMALTAILILANYAVVGGWTLAYIQKFDGGLFSAASAQAVAAVFSSHLADPEPMVYWQSLFILLTFTISALGIHRGLAVLFWLAVPLLLVLLGVLIIYSLEYGAMEKAGQFLFSSVSYDFDSGSVLTAMGHAFFTLGVGVGVGIAFGAYAPEKLPIGRTVMAVAVLDTFIAIAAGIAIFPIVFANNLEPAMGPGLMFVSLPYAFGNMPQGETYGLLFFLLVAVVAVGSAVALAEPPMSWLKERLRLRRPFAALLLGGVVWLLAWASCLSFNQQQHAHWLGELTLFQSLDVITVEWLLPLGALLVTLFAGYALPRHITRLELYRESNDFYFLWRACLRYIAPPVILFIMLAAYIGNL</sequence>
<dbReference type="PANTHER" id="PTHR42948">
    <property type="entry name" value="TRANSPORTER"/>
    <property type="match status" value="1"/>
</dbReference>
<feature type="transmembrane region" description="Helical" evidence="6">
    <location>
        <begin position="109"/>
        <end position="133"/>
    </location>
</feature>
<feature type="transmembrane region" description="Helical" evidence="6">
    <location>
        <begin position="361"/>
        <end position="380"/>
    </location>
</feature>
<evidence type="ECO:0000256" key="2">
    <source>
        <dbReference type="ARBA" id="ARBA00022448"/>
    </source>
</evidence>
<evidence type="ECO:0000256" key="5">
    <source>
        <dbReference type="ARBA" id="ARBA00023136"/>
    </source>
</evidence>
<accession>A0ABT3TLT0</accession>
<evidence type="ECO:0000313" key="8">
    <source>
        <dbReference type="Proteomes" id="UP001143362"/>
    </source>
</evidence>
<dbReference type="InterPro" id="IPR047218">
    <property type="entry name" value="YocR/YhdH-like"/>
</dbReference>